<keyword evidence="4" id="KW-1185">Reference proteome</keyword>
<evidence type="ECO:0000256" key="1">
    <source>
        <dbReference type="SAM" id="MobiDB-lite"/>
    </source>
</evidence>
<keyword evidence="2" id="KW-0472">Membrane</keyword>
<keyword evidence="2" id="KW-1133">Transmembrane helix</keyword>
<dbReference type="Gene3D" id="1.20.120.20">
    <property type="entry name" value="Apolipoprotein"/>
    <property type="match status" value="1"/>
</dbReference>
<protein>
    <submittedName>
        <fullName evidence="3">ElaB/YqjD/DUF883 family membrane-anchored ribosome-binding protein</fullName>
    </submittedName>
</protein>
<comment type="caution">
    <text evidence="3">The sequence shown here is derived from an EMBL/GenBank/DDBJ whole genome shotgun (WGS) entry which is preliminary data.</text>
</comment>
<dbReference type="AlphaFoldDB" id="A0AAE3VQZ1"/>
<gene>
    <name evidence="3" type="ORF">J2S73_003586</name>
</gene>
<dbReference type="SUPFAM" id="SSF58113">
    <property type="entry name" value="Apolipoprotein A-I"/>
    <property type="match status" value="1"/>
</dbReference>
<accession>A0AAE3VQZ1</accession>
<dbReference type="EMBL" id="JAUSUL010000004">
    <property type="protein sequence ID" value="MDQ0317109.1"/>
    <property type="molecule type" value="Genomic_DNA"/>
</dbReference>
<feature type="transmembrane region" description="Helical" evidence="2">
    <location>
        <begin position="90"/>
        <end position="107"/>
    </location>
</feature>
<dbReference type="RefSeq" id="WP_306887006.1">
    <property type="nucleotide sequence ID" value="NZ_JAUSUL010000004.1"/>
</dbReference>
<evidence type="ECO:0000313" key="3">
    <source>
        <dbReference type="EMBL" id="MDQ0317109.1"/>
    </source>
</evidence>
<organism evidence="3 4">
    <name type="scientific">Amorphus orientalis</name>
    <dbReference type="NCBI Taxonomy" id="649198"/>
    <lineage>
        <taxon>Bacteria</taxon>
        <taxon>Pseudomonadati</taxon>
        <taxon>Pseudomonadota</taxon>
        <taxon>Alphaproteobacteria</taxon>
        <taxon>Hyphomicrobiales</taxon>
        <taxon>Amorphaceae</taxon>
        <taxon>Amorphus</taxon>
    </lineage>
</organism>
<keyword evidence="2" id="KW-0812">Transmembrane</keyword>
<proteinExistence type="predicted"/>
<dbReference type="Proteomes" id="UP001229244">
    <property type="component" value="Unassembled WGS sequence"/>
</dbReference>
<reference evidence="3" key="1">
    <citation type="submission" date="2023-07" db="EMBL/GenBank/DDBJ databases">
        <title>Genomic Encyclopedia of Type Strains, Phase IV (KMG-IV): sequencing the most valuable type-strain genomes for metagenomic binning, comparative biology and taxonomic classification.</title>
        <authorList>
            <person name="Goeker M."/>
        </authorList>
    </citation>
    <scope>NUCLEOTIDE SEQUENCE</scope>
    <source>
        <strain evidence="3">DSM 21202</strain>
    </source>
</reference>
<evidence type="ECO:0000313" key="4">
    <source>
        <dbReference type="Proteomes" id="UP001229244"/>
    </source>
</evidence>
<name>A0AAE3VQZ1_9HYPH</name>
<evidence type="ECO:0000256" key="2">
    <source>
        <dbReference type="SAM" id="Phobius"/>
    </source>
</evidence>
<sequence length="110" mass="12177">MAEPQAKAAEQSAKKTTDDISRDLDALRGDLSKLADTVRTLLGEEADTVRTRLNDRADRMAQQGKAYRDAAVDEFRSYEHEAEAAIHRNPFTAVLVALGLGLFLGFLSRR</sequence>
<feature type="region of interest" description="Disordered" evidence="1">
    <location>
        <begin position="1"/>
        <end position="20"/>
    </location>
</feature>